<keyword evidence="4 8" id="KW-0863">Zinc-finger</keyword>
<evidence type="ECO:0000259" key="9">
    <source>
        <dbReference type="PROSITE" id="PS50157"/>
    </source>
</evidence>
<dbReference type="SMART" id="SM00355">
    <property type="entry name" value="ZnF_C2H2"/>
    <property type="match status" value="6"/>
</dbReference>
<dbReference type="InterPro" id="IPR013087">
    <property type="entry name" value="Znf_C2H2_type"/>
</dbReference>
<evidence type="ECO:0000313" key="10">
    <source>
        <dbReference type="EnsemblMetazoa" id="XP_050518210.1"/>
    </source>
</evidence>
<evidence type="ECO:0000256" key="2">
    <source>
        <dbReference type="ARBA" id="ARBA00022723"/>
    </source>
</evidence>
<dbReference type="PROSITE" id="PS50157">
    <property type="entry name" value="ZINC_FINGER_C2H2_2"/>
    <property type="match status" value="6"/>
</dbReference>
<dbReference type="PROSITE" id="PS00028">
    <property type="entry name" value="ZINC_FINGER_C2H2_1"/>
    <property type="match status" value="6"/>
</dbReference>
<evidence type="ECO:0000256" key="7">
    <source>
        <dbReference type="ARBA" id="ARBA00023242"/>
    </source>
</evidence>
<evidence type="ECO:0000256" key="5">
    <source>
        <dbReference type="ARBA" id="ARBA00022833"/>
    </source>
</evidence>
<dbReference type="InterPro" id="IPR036236">
    <property type="entry name" value="Znf_C2H2_sf"/>
</dbReference>
<dbReference type="Gene3D" id="3.30.160.60">
    <property type="entry name" value="Classic Zinc Finger"/>
    <property type="match status" value="6"/>
</dbReference>
<evidence type="ECO:0000256" key="3">
    <source>
        <dbReference type="ARBA" id="ARBA00022737"/>
    </source>
</evidence>
<proteinExistence type="predicted"/>
<evidence type="ECO:0000256" key="4">
    <source>
        <dbReference type="ARBA" id="ARBA00022771"/>
    </source>
</evidence>
<feature type="domain" description="C2H2-type" evidence="9">
    <location>
        <begin position="267"/>
        <end position="294"/>
    </location>
</feature>
<keyword evidence="7" id="KW-0539">Nucleus</keyword>
<dbReference type="Pfam" id="PF13894">
    <property type="entry name" value="zf-C2H2_4"/>
    <property type="match status" value="1"/>
</dbReference>
<feature type="domain" description="C2H2-type" evidence="9">
    <location>
        <begin position="239"/>
        <end position="266"/>
    </location>
</feature>
<name>A0ABM5L6Y8_DIAVI</name>
<feature type="domain" description="C2H2-type" evidence="9">
    <location>
        <begin position="295"/>
        <end position="318"/>
    </location>
</feature>
<accession>A0ABM5L6Y8</accession>
<keyword evidence="2" id="KW-0479">Metal-binding</keyword>
<feature type="domain" description="C2H2-type" evidence="9">
    <location>
        <begin position="183"/>
        <end position="210"/>
    </location>
</feature>
<dbReference type="PANTHER" id="PTHR16515">
    <property type="entry name" value="PR DOMAIN ZINC FINGER PROTEIN"/>
    <property type="match status" value="1"/>
</dbReference>
<feature type="domain" description="C2H2-type" evidence="9">
    <location>
        <begin position="211"/>
        <end position="238"/>
    </location>
</feature>
<evidence type="ECO:0000313" key="11">
    <source>
        <dbReference type="Proteomes" id="UP001652700"/>
    </source>
</evidence>
<comment type="subcellular location">
    <subcellularLocation>
        <location evidence="1">Nucleus</location>
    </subcellularLocation>
</comment>
<organism evidence="10 11">
    <name type="scientific">Diabrotica virgifera virgifera</name>
    <name type="common">western corn rootworm</name>
    <dbReference type="NCBI Taxonomy" id="50390"/>
    <lineage>
        <taxon>Eukaryota</taxon>
        <taxon>Metazoa</taxon>
        <taxon>Ecdysozoa</taxon>
        <taxon>Arthropoda</taxon>
        <taxon>Hexapoda</taxon>
        <taxon>Insecta</taxon>
        <taxon>Pterygota</taxon>
        <taxon>Neoptera</taxon>
        <taxon>Endopterygota</taxon>
        <taxon>Coleoptera</taxon>
        <taxon>Polyphaga</taxon>
        <taxon>Cucujiformia</taxon>
        <taxon>Chrysomeloidea</taxon>
        <taxon>Chrysomelidae</taxon>
        <taxon>Galerucinae</taxon>
        <taxon>Diabroticina</taxon>
        <taxon>Diabroticites</taxon>
        <taxon>Diabrotica</taxon>
    </lineage>
</organism>
<keyword evidence="6" id="KW-0238">DNA-binding</keyword>
<dbReference type="PANTHER" id="PTHR16515:SF49">
    <property type="entry name" value="GASTRULA ZINC FINGER PROTEIN XLCGF49.1-LIKE-RELATED"/>
    <property type="match status" value="1"/>
</dbReference>
<keyword evidence="3" id="KW-0677">Repeat</keyword>
<dbReference type="GeneID" id="114328042"/>
<reference evidence="10" key="1">
    <citation type="submission" date="2025-05" db="UniProtKB">
        <authorList>
            <consortium name="EnsemblMetazoa"/>
        </authorList>
    </citation>
    <scope>IDENTIFICATION</scope>
</reference>
<dbReference type="InterPro" id="IPR050331">
    <property type="entry name" value="Zinc_finger"/>
</dbReference>
<feature type="domain" description="C2H2-type" evidence="9">
    <location>
        <begin position="155"/>
        <end position="182"/>
    </location>
</feature>
<protein>
    <recommendedName>
        <fullName evidence="9">C2H2-type domain-containing protein</fullName>
    </recommendedName>
</protein>
<dbReference type="Pfam" id="PF00096">
    <property type="entry name" value="zf-C2H2"/>
    <property type="match status" value="5"/>
</dbReference>
<keyword evidence="11" id="KW-1185">Reference proteome</keyword>
<dbReference type="EnsemblMetazoa" id="XM_050662253.1">
    <property type="protein sequence ID" value="XP_050518210.1"/>
    <property type="gene ID" value="LOC114328042"/>
</dbReference>
<evidence type="ECO:0000256" key="8">
    <source>
        <dbReference type="PROSITE-ProRule" id="PRU00042"/>
    </source>
</evidence>
<sequence>MSDQIEVKQEFSEVCKEDDDEVGDALLDTFKIEIKEETKKESACDTFDSADLKEYPIKTEEQDGVSCEDIQNDECNAILKYPGNKLNQNLTATTDVTTEKKYFECEICSKQLATKGVSCEDIQNDECNAILKYPGNKLNQNLTATTDVTTEKKYFECEICSKQLATRYSLTVHMRMHTGEKPFDCEICTKTFSLKQGLKFHMRTHTGEKPFTCKICAKEFSHAQSLKYHIQTHTGEKLFTCEICAKQFSTKGNLKVHMIVHTGEKPFECEICTKQFSVKLSLKSHMRVHTGEKPFTCKLCSRQFSQSCNLKLHMQTHR</sequence>
<keyword evidence="5" id="KW-0862">Zinc</keyword>
<dbReference type="SUPFAM" id="SSF57667">
    <property type="entry name" value="beta-beta-alpha zinc fingers"/>
    <property type="match status" value="4"/>
</dbReference>
<dbReference type="Proteomes" id="UP001652700">
    <property type="component" value="Unplaced"/>
</dbReference>
<dbReference type="RefSeq" id="XP_050518210.1">
    <property type="nucleotide sequence ID" value="XM_050662253.1"/>
</dbReference>
<evidence type="ECO:0000256" key="6">
    <source>
        <dbReference type="ARBA" id="ARBA00023125"/>
    </source>
</evidence>
<evidence type="ECO:0000256" key="1">
    <source>
        <dbReference type="ARBA" id="ARBA00004123"/>
    </source>
</evidence>